<evidence type="ECO:0000256" key="1">
    <source>
        <dbReference type="SAM" id="Coils"/>
    </source>
</evidence>
<gene>
    <name evidence="2" type="ORF">BU61_6998</name>
</gene>
<accession>A0ABX0S4N0</accession>
<keyword evidence="1" id="KW-0175">Coiled coil</keyword>
<dbReference type="EMBL" id="PGGH01118964">
    <property type="protein sequence ID" value="NIG59630.1"/>
    <property type="molecule type" value="Genomic_DNA"/>
</dbReference>
<proteinExistence type="predicted"/>
<evidence type="ECO:0000313" key="3">
    <source>
        <dbReference type="Proteomes" id="UP001165941"/>
    </source>
</evidence>
<keyword evidence="3" id="KW-1185">Reference proteome</keyword>
<comment type="caution">
    <text evidence="2">The sequence shown here is derived from an EMBL/GenBank/DDBJ whole genome shotgun (WGS) entry which is preliminary data.</text>
</comment>
<name>A0ABX0S4N0_PONBL</name>
<protein>
    <submittedName>
        <fullName evidence="2">Uncharacterized protein</fullName>
    </submittedName>
</protein>
<sequence length="215" mass="24120">MIESNDISGEKMRMKETVEGLQDKLNKRDKEVTALTSQTEMLRAQNAIGGVHETAPILGNGSHPHSYPVPITFTWHIIGPDKALESKCRSGEKKVDALQKEKRRLEVELEAVSRKTHDASGQLVLISQELLRKERSLNELRVLLLEANRHSPGPERDLSREVHKAEWRIKEQKLKDDIRGLREQLTGLVRGEGGDLGMADTREGLGLSAVSHGDW</sequence>
<feature type="coiled-coil region" evidence="1">
    <location>
        <begin position="88"/>
        <end position="115"/>
    </location>
</feature>
<dbReference type="Proteomes" id="UP001165941">
    <property type="component" value="Unassembled WGS sequence"/>
</dbReference>
<organism evidence="2 3">
    <name type="scientific">Pontoporia blainvillei</name>
    <name type="common">Franciscana</name>
    <name type="synonym">Delphinus blainvillei</name>
    <dbReference type="NCBI Taxonomy" id="48723"/>
    <lineage>
        <taxon>Eukaryota</taxon>
        <taxon>Metazoa</taxon>
        <taxon>Chordata</taxon>
        <taxon>Craniata</taxon>
        <taxon>Vertebrata</taxon>
        <taxon>Euteleostomi</taxon>
        <taxon>Mammalia</taxon>
        <taxon>Eutheria</taxon>
        <taxon>Laurasiatheria</taxon>
        <taxon>Artiodactyla</taxon>
        <taxon>Whippomorpha</taxon>
        <taxon>Cetacea</taxon>
        <taxon>Odontoceti</taxon>
        <taxon>Pontoporiidae</taxon>
        <taxon>Pontoporia</taxon>
    </lineage>
</organism>
<evidence type="ECO:0000313" key="2">
    <source>
        <dbReference type="EMBL" id="NIG59630.1"/>
    </source>
</evidence>
<reference evidence="2" key="1">
    <citation type="submission" date="2018-05" db="EMBL/GenBank/DDBJ databases">
        <authorList>
            <person name="Pedro S.L.S."/>
            <person name="Freitas R.C."/>
            <person name="Barreto A.S."/>
            <person name="Lima A.O.S."/>
        </authorList>
    </citation>
    <scope>NUCLEOTIDE SEQUENCE</scope>
    <source>
        <strain evidence="2">BP203</strain>
        <tissue evidence="2">Muscle</tissue>
    </source>
</reference>